<protein>
    <recommendedName>
        <fullName evidence="1">DUF6362 domain-containing protein</fullName>
    </recommendedName>
</protein>
<evidence type="ECO:0000313" key="3">
    <source>
        <dbReference type="Proteomes" id="UP000603352"/>
    </source>
</evidence>
<accession>A0ABQ1IEN5</accession>
<organism evidence="2 3">
    <name type="scientific">Tistrella bauzanensis</name>
    <dbReference type="NCBI Taxonomy" id="657419"/>
    <lineage>
        <taxon>Bacteria</taxon>
        <taxon>Pseudomonadati</taxon>
        <taxon>Pseudomonadota</taxon>
        <taxon>Alphaproteobacteria</taxon>
        <taxon>Geminicoccales</taxon>
        <taxon>Geminicoccaceae</taxon>
        <taxon>Tistrella</taxon>
    </lineage>
</organism>
<dbReference type="InterPro" id="IPR045942">
    <property type="entry name" value="DUF6362"/>
</dbReference>
<dbReference type="EMBL" id="BMDZ01000017">
    <property type="protein sequence ID" value="GGB37700.1"/>
    <property type="molecule type" value="Genomic_DNA"/>
</dbReference>
<feature type="domain" description="DUF6362" evidence="1">
    <location>
        <begin position="43"/>
        <end position="140"/>
    </location>
</feature>
<dbReference type="Proteomes" id="UP000603352">
    <property type="component" value="Unassembled WGS sequence"/>
</dbReference>
<gene>
    <name evidence="2" type="ORF">GCM10011505_19010</name>
</gene>
<dbReference type="Pfam" id="PF19889">
    <property type="entry name" value="DUF6362"/>
    <property type="match status" value="1"/>
</dbReference>
<evidence type="ECO:0000313" key="2">
    <source>
        <dbReference type="EMBL" id="GGB37700.1"/>
    </source>
</evidence>
<keyword evidence="3" id="KW-1185">Reference proteome</keyword>
<proteinExistence type="predicted"/>
<comment type="caution">
    <text evidence="2">The sequence shown here is derived from an EMBL/GenBank/DDBJ whole genome shotgun (WGS) entry which is preliminary data.</text>
</comment>
<evidence type="ECO:0000259" key="1">
    <source>
        <dbReference type="Pfam" id="PF19889"/>
    </source>
</evidence>
<dbReference type="RefSeq" id="WP_188577162.1">
    <property type="nucleotide sequence ID" value="NZ_BMDZ01000017.1"/>
</dbReference>
<reference evidence="3" key="1">
    <citation type="journal article" date="2019" name="Int. J. Syst. Evol. Microbiol.">
        <title>The Global Catalogue of Microorganisms (GCM) 10K type strain sequencing project: providing services to taxonomists for standard genome sequencing and annotation.</title>
        <authorList>
            <consortium name="The Broad Institute Genomics Platform"/>
            <consortium name="The Broad Institute Genome Sequencing Center for Infectious Disease"/>
            <person name="Wu L."/>
            <person name="Ma J."/>
        </authorList>
    </citation>
    <scope>NUCLEOTIDE SEQUENCE [LARGE SCALE GENOMIC DNA]</scope>
    <source>
        <strain evidence="3">CGMCC 1.10188</strain>
    </source>
</reference>
<sequence length="157" mass="17504">MTHSFDTKGTIYDMERDARYAPGAQDLLAPVKALFDEAIHTLRRLPPAERPMRARVSWDELGLGVDRPAGRGVAASRGPAPGAAEISRLDLALEIGLKLDPLHRRIIWARAEGRLWKVIAGDLNLDRTTCWRHWQRALAQAALVHALIVETGRSTRM</sequence>
<name>A0ABQ1IEN5_9PROT</name>